<dbReference type="Proteomes" id="UP001642484">
    <property type="component" value="Unassembled WGS sequence"/>
</dbReference>
<name>A0ABP0P9F8_9DINO</name>
<proteinExistence type="predicted"/>
<protein>
    <submittedName>
        <fullName evidence="1">Uncharacterized protein</fullName>
    </submittedName>
</protein>
<organism evidence="1 2">
    <name type="scientific">Durusdinium trenchii</name>
    <dbReference type="NCBI Taxonomy" id="1381693"/>
    <lineage>
        <taxon>Eukaryota</taxon>
        <taxon>Sar</taxon>
        <taxon>Alveolata</taxon>
        <taxon>Dinophyceae</taxon>
        <taxon>Suessiales</taxon>
        <taxon>Symbiodiniaceae</taxon>
        <taxon>Durusdinium</taxon>
    </lineage>
</organism>
<evidence type="ECO:0000313" key="1">
    <source>
        <dbReference type="EMBL" id="CAK9072273.1"/>
    </source>
</evidence>
<evidence type="ECO:0000313" key="2">
    <source>
        <dbReference type="Proteomes" id="UP001642484"/>
    </source>
</evidence>
<comment type="caution">
    <text evidence="1">The sequence shown here is derived from an EMBL/GenBank/DDBJ whole genome shotgun (WGS) entry which is preliminary data.</text>
</comment>
<gene>
    <name evidence="1" type="ORF">CCMP2556_LOCUS35549</name>
</gene>
<dbReference type="EMBL" id="CAXAMN010022724">
    <property type="protein sequence ID" value="CAK9072273.1"/>
    <property type="molecule type" value="Genomic_DNA"/>
</dbReference>
<reference evidence="1 2" key="1">
    <citation type="submission" date="2024-02" db="EMBL/GenBank/DDBJ databases">
        <authorList>
            <person name="Chen Y."/>
            <person name="Shah S."/>
            <person name="Dougan E. K."/>
            <person name="Thang M."/>
            <person name="Chan C."/>
        </authorList>
    </citation>
    <scope>NUCLEOTIDE SEQUENCE [LARGE SCALE GENOMIC DNA]</scope>
</reference>
<accession>A0ABP0P9F8</accession>
<sequence>MSVPPDVKEKVEGLLSTGCTLGVNTRLNMILEILKGYGLVYSTTIVPRDVMVHPCNRGSSMINHHDAHQKGSAILQAGVKSDLLTANSLCVELSTLPHVRSQQIEANKKMVASADNMLSPLHGTERFLSIASSHFTQWLRAVEYGASNPEGRKLTVTASLKPLLEEGWQWLVIKAEAEQIFPTLASFGSMSMNAQNTNALAASELECMMQLSSLYKSGMQMSAAISAVEQSAPACMAYLQDVALFVRLYAGGDAFPLLKWLDSFCKAEGRSLLAGEECMNLLAHTDFKLASTCCMFLRIAILATVLTSPKSMNGISKLIYPSDFQKLKSHKKLSDIETMLSDAWKACEGLLPQVSASQAFGNFCRRMILLAVMKQKKDSFESFEEVVQQFQDDLKGVMTLKKFKKKELQLYPVGFCNKPKDSAKEKERFCVKFNEVKYDLLPFKTFSNFDKPKDPGVLCPFWLVGTTEDENEANMSLAYIEYKGATIPILENKDVIGPNTWLTRPSDVLKAELPAKKRRKA</sequence>
<keyword evidence="2" id="KW-1185">Reference proteome</keyword>